<dbReference type="Gene3D" id="2.80.10.50">
    <property type="match status" value="1"/>
</dbReference>
<keyword evidence="2" id="KW-1185">Reference proteome</keyword>
<dbReference type="InterPro" id="IPR002160">
    <property type="entry name" value="Prot_inh_Kunz-lg"/>
</dbReference>
<name>A0ABM4VZD8_COFAR</name>
<dbReference type="PANTHER" id="PTHR33107">
    <property type="entry name" value="KUNITZ TRYPSIN INHIBITOR 2"/>
    <property type="match status" value="1"/>
</dbReference>
<dbReference type="Proteomes" id="UP001652660">
    <property type="component" value="Chromosome 10c"/>
</dbReference>
<evidence type="ECO:0000313" key="2">
    <source>
        <dbReference type="Proteomes" id="UP001652660"/>
    </source>
</evidence>
<dbReference type="CDD" id="cd23375">
    <property type="entry name" value="beta-trefoil_STI_VvMLP-like"/>
    <property type="match status" value="1"/>
</dbReference>
<dbReference type="Pfam" id="PF00197">
    <property type="entry name" value="Kunitz_legume"/>
    <property type="match status" value="1"/>
</dbReference>
<dbReference type="RefSeq" id="XP_071924895.1">
    <property type="nucleotide sequence ID" value="XM_072068794.1"/>
</dbReference>
<protein>
    <submittedName>
        <fullName evidence="3">Kunitz trypsin inhibitor 5-like</fullName>
    </submittedName>
</protein>
<evidence type="ECO:0000313" key="3">
    <source>
        <dbReference type="RefSeq" id="XP_071924895.1"/>
    </source>
</evidence>
<proteinExistence type="inferred from homology"/>
<dbReference type="PANTHER" id="PTHR33107:SF5">
    <property type="entry name" value="KUNITZ TRYPSIN INHIBITOR 5"/>
    <property type="match status" value="1"/>
</dbReference>
<comment type="similarity">
    <text evidence="1">Belongs to the protease inhibitor I3 (leguminous Kunitz-type inhibitor) family.</text>
</comment>
<dbReference type="SUPFAM" id="SSF50386">
    <property type="entry name" value="STI-like"/>
    <property type="match status" value="1"/>
</dbReference>
<accession>A0ABM4VZD8</accession>
<dbReference type="SMART" id="SM00452">
    <property type="entry name" value="STI"/>
    <property type="match status" value="1"/>
</dbReference>
<sequence length="250" mass="28088">MPTDNGNGDDHGWWLAVAAWCGSNGDEQKWRKQQSLRSQNSKLQNYTTVHNEENPFLSFISFFNYCLLSAAEAPDPVLDIDGKKLRAGVDYYILPIIRGRGGGLTLASPTGDTCPLSVIQEQLEVKHGLPLIFTPVNPKKDVVRVSTDLNIKFSASTICVESTVWKFEYDEILGQYFIYDGAVEGNPGRETVDNWFKIENFDDKDYKLVFCPTVCKFCKVICKDVGIFVQGGTRRLALSDVPLRIMFKKA</sequence>
<reference evidence="3" key="1">
    <citation type="submission" date="2025-08" db="UniProtKB">
        <authorList>
            <consortium name="RefSeq"/>
        </authorList>
    </citation>
    <scope>IDENTIFICATION</scope>
    <source>
        <tissue evidence="3">Leaves</tissue>
    </source>
</reference>
<evidence type="ECO:0000256" key="1">
    <source>
        <dbReference type="ARBA" id="ARBA00005440"/>
    </source>
</evidence>
<gene>
    <name evidence="3" type="primary">LOC113714124</name>
</gene>
<organism evidence="2 3">
    <name type="scientific">Coffea arabica</name>
    <name type="common">Arabian coffee</name>
    <dbReference type="NCBI Taxonomy" id="13443"/>
    <lineage>
        <taxon>Eukaryota</taxon>
        <taxon>Viridiplantae</taxon>
        <taxon>Streptophyta</taxon>
        <taxon>Embryophyta</taxon>
        <taxon>Tracheophyta</taxon>
        <taxon>Spermatophyta</taxon>
        <taxon>Magnoliopsida</taxon>
        <taxon>eudicotyledons</taxon>
        <taxon>Gunneridae</taxon>
        <taxon>Pentapetalae</taxon>
        <taxon>asterids</taxon>
        <taxon>lamiids</taxon>
        <taxon>Gentianales</taxon>
        <taxon>Rubiaceae</taxon>
        <taxon>Ixoroideae</taxon>
        <taxon>Gardenieae complex</taxon>
        <taxon>Bertiereae - Coffeeae clade</taxon>
        <taxon>Coffeeae</taxon>
        <taxon>Coffea</taxon>
    </lineage>
</organism>
<dbReference type="PROSITE" id="PS00283">
    <property type="entry name" value="SOYBEAN_KUNITZ"/>
    <property type="match status" value="1"/>
</dbReference>
<dbReference type="GeneID" id="113714124"/>
<dbReference type="PRINTS" id="PR00291">
    <property type="entry name" value="KUNITZINHBTR"/>
</dbReference>
<dbReference type="InterPro" id="IPR011065">
    <property type="entry name" value="Kunitz_inhibitor_STI-like_sf"/>
</dbReference>